<accession>A0AAD8QB50</accession>
<dbReference type="EMBL" id="JAHLJV010000002">
    <property type="protein sequence ID" value="KAK1599438.1"/>
    <property type="molecule type" value="Genomic_DNA"/>
</dbReference>
<evidence type="ECO:0000313" key="2">
    <source>
        <dbReference type="Proteomes" id="UP001230504"/>
    </source>
</evidence>
<dbReference type="RefSeq" id="XP_060420027.1">
    <property type="nucleotide sequence ID" value="XM_060559676.1"/>
</dbReference>
<reference evidence="1" key="1">
    <citation type="submission" date="2021-06" db="EMBL/GenBank/DDBJ databases">
        <title>Comparative genomics, transcriptomics and evolutionary studies reveal genomic signatures of adaptation to plant cell wall in hemibiotrophic fungi.</title>
        <authorList>
            <consortium name="DOE Joint Genome Institute"/>
            <person name="Baroncelli R."/>
            <person name="Diaz J.F."/>
            <person name="Benocci T."/>
            <person name="Peng M."/>
            <person name="Battaglia E."/>
            <person name="Haridas S."/>
            <person name="Andreopoulos W."/>
            <person name="Labutti K."/>
            <person name="Pangilinan J."/>
            <person name="Floch G.L."/>
            <person name="Makela M.R."/>
            <person name="Henrissat B."/>
            <person name="Grigoriev I.V."/>
            <person name="Crouch J.A."/>
            <person name="De Vries R.P."/>
            <person name="Sukno S.A."/>
            <person name="Thon M.R."/>
        </authorList>
    </citation>
    <scope>NUCLEOTIDE SEQUENCE</scope>
    <source>
        <strain evidence="1">CBS 125086</strain>
    </source>
</reference>
<dbReference type="AlphaFoldDB" id="A0AAD8QB50"/>
<gene>
    <name evidence="1" type="ORF">LY79DRAFT_575141</name>
</gene>
<dbReference type="GeneID" id="85443916"/>
<proteinExistence type="predicted"/>
<comment type="caution">
    <text evidence="1">The sequence shown here is derived from an EMBL/GenBank/DDBJ whole genome shotgun (WGS) entry which is preliminary data.</text>
</comment>
<name>A0AAD8QB50_9PEZI</name>
<keyword evidence="2" id="KW-1185">Reference proteome</keyword>
<evidence type="ECO:0000313" key="1">
    <source>
        <dbReference type="EMBL" id="KAK1599438.1"/>
    </source>
</evidence>
<dbReference type="Proteomes" id="UP001230504">
    <property type="component" value="Unassembled WGS sequence"/>
</dbReference>
<protein>
    <submittedName>
        <fullName evidence="1">Uncharacterized protein</fullName>
    </submittedName>
</protein>
<sequence length="128" mass="14192">MPACPAAKLGKARQDYGQFPWSRLQLRYFCSPFPSSTIVIDSIPVHPRLYLSCLLASRADFDGSHRHPIPLSSCSHGSQQPKPNMRDPCSLSLTSTAGLRWAIRSSLCLMIWQPFPASEPGRMGQASY</sequence>
<organism evidence="1 2">
    <name type="scientific">Colletotrichum navitas</name>
    <dbReference type="NCBI Taxonomy" id="681940"/>
    <lineage>
        <taxon>Eukaryota</taxon>
        <taxon>Fungi</taxon>
        <taxon>Dikarya</taxon>
        <taxon>Ascomycota</taxon>
        <taxon>Pezizomycotina</taxon>
        <taxon>Sordariomycetes</taxon>
        <taxon>Hypocreomycetidae</taxon>
        <taxon>Glomerellales</taxon>
        <taxon>Glomerellaceae</taxon>
        <taxon>Colletotrichum</taxon>
        <taxon>Colletotrichum graminicola species complex</taxon>
    </lineage>
</organism>